<dbReference type="EMBL" id="CM020618">
    <property type="protein sequence ID" value="KAK1859085.1"/>
    <property type="molecule type" value="Genomic_DNA"/>
</dbReference>
<accession>A0ACC3BMV2</accession>
<gene>
    <name evidence="1" type="ORF">I4F81_001683</name>
</gene>
<evidence type="ECO:0000313" key="1">
    <source>
        <dbReference type="EMBL" id="KAK1859085.1"/>
    </source>
</evidence>
<reference evidence="1" key="1">
    <citation type="submission" date="2019-11" db="EMBL/GenBank/DDBJ databases">
        <title>Nori genome reveals adaptations in red seaweeds to the harsh intertidal environment.</title>
        <authorList>
            <person name="Wang D."/>
            <person name="Mao Y."/>
        </authorList>
    </citation>
    <scope>NUCLEOTIDE SEQUENCE</scope>
    <source>
        <tissue evidence="1">Gametophyte</tissue>
    </source>
</reference>
<dbReference type="Proteomes" id="UP000798662">
    <property type="component" value="Chromosome 1"/>
</dbReference>
<comment type="caution">
    <text evidence="1">The sequence shown here is derived from an EMBL/GenBank/DDBJ whole genome shotgun (WGS) entry which is preliminary data.</text>
</comment>
<keyword evidence="2" id="KW-1185">Reference proteome</keyword>
<sequence length="126" mass="13689">MSRRGKSTVFVGNISYDTTEEQLRDTFAQVGTVVTFRLVYDQTTGKPKGYGFCEYSDPETAMSALRNLNGVDVNGRPLKAAIAADADALATVMAVTPEQLAELPAEQRQQILQLQALAMQFGVTRG</sequence>
<proteinExistence type="predicted"/>
<organism evidence="1 2">
    <name type="scientific">Pyropia yezoensis</name>
    <name type="common">Susabi-nori</name>
    <name type="synonym">Porphyra yezoensis</name>
    <dbReference type="NCBI Taxonomy" id="2788"/>
    <lineage>
        <taxon>Eukaryota</taxon>
        <taxon>Rhodophyta</taxon>
        <taxon>Bangiophyceae</taxon>
        <taxon>Bangiales</taxon>
        <taxon>Bangiaceae</taxon>
        <taxon>Pyropia</taxon>
    </lineage>
</organism>
<evidence type="ECO:0000313" key="2">
    <source>
        <dbReference type="Proteomes" id="UP000798662"/>
    </source>
</evidence>
<protein>
    <submittedName>
        <fullName evidence="1">Uncharacterized protein</fullName>
    </submittedName>
</protein>
<name>A0ACC3BMV2_PYRYE</name>